<dbReference type="Proteomes" id="UP000465112">
    <property type="component" value="Chromosome 3"/>
</dbReference>
<evidence type="ECO:0000313" key="2">
    <source>
        <dbReference type="EMBL" id="KAF1392472.1"/>
    </source>
</evidence>
<feature type="region of interest" description="Disordered" evidence="1">
    <location>
        <begin position="118"/>
        <end position="139"/>
    </location>
</feature>
<name>A0A6A5FQ74_PERFL</name>
<dbReference type="PANTHER" id="PTHR31751:SF42">
    <property type="entry name" value="PROTEIN CBG10204"/>
    <property type="match status" value="1"/>
</dbReference>
<protein>
    <submittedName>
        <fullName evidence="2">Uncharacterized protein</fullName>
    </submittedName>
</protein>
<gene>
    <name evidence="2" type="ORF">PFLUV_G00028280</name>
</gene>
<dbReference type="PANTHER" id="PTHR31751">
    <property type="entry name" value="SI:CH211-108C17.2-RELATED-RELATED"/>
    <property type="match status" value="1"/>
</dbReference>
<dbReference type="AlphaFoldDB" id="A0A6A5FQ74"/>
<evidence type="ECO:0000313" key="3">
    <source>
        <dbReference type="Proteomes" id="UP000465112"/>
    </source>
</evidence>
<proteinExistence type="predicted"/>
<sequence>MNDATKEIVHFKLVQVTEASILVAMEVMGFQRGLNHLLTMGVAIGVVSTDRAPSIRKIMRETYNEIRHEFDAWHVNKSFKKKLVTAANKRENKELLTWLKSIIGQWCYWTLHKKNQMGGSRRTTHVPSCPSDNEQWRKR</sequence>
<dbReference type="EMBL" id="VHII01000003">
    <property type="protein sequence ID" value="KAF1392472.1"/>
    <property type="molecule type" value="Genomic_DNA"/>
</dbReference>
<accession>A0A6A5FQ74</accession>
<organism evidence="2 3">
    <name type="scientific">Perca fluviatilis</name>
    <name type="common">European perch</name>
    <dbReference type="NCBI Taxonomy" id="8168"/>
    <lineage>
        <taxon>Eukaryota</taxon>
        <taxon>Metazoa</taxon>
        <taxon>Chordata</taxon>
        <taxon>Craniata</taxon>
        <taxon>Vertebrata</taxon>
        <taxon>Euteleostomi</taxon>
        <taxon>Actinopterygii</taxon>
        <taxon>Neopterygii</taxon>
        <taxon>Teleostei</taxon>
        <taxon>Neoteleostei</taxon>
        <taxon>Acanthomorphata</taxon>
        <taxon>Eupercaria</taxon>
        <taxon>Perciformes</taxon>
        <taxon>Percoidei</taxon>
        <taxon>Percidae</taxon>
        <taxon>Percinae</taxon>
        <taxon>Perca</taxon>
    </lineage>
</organism>
<keyword evidence="3" id="KW-1185">Reference proteome</keyword>
<comment type="caution">
    <text evidence="2">The sequence shown here is derived from an EMBL/GenBank/DDBJ whole genome shotgun (WGS) entry which is preliminary data.</text>
</comment>
<evidence type="ECO:0000256" key="1">
    <source>
        <dbReference type="SAM" id="MobiDB-lite"/>
    </source>
</evidence>
<reference evidence="2 3" key="1">
    <citation type="submission" date="2019-06" db="EMBL/GenBank/DDBJ databases">
        <title>A chromosome-scale genome assembly of the European perch, Perca fluviatilis.</title>
        <authorList>
            <person name="Roques C."/>
            <person name="Zahm M."/>
            <person name="Cabau C."/>
            <person name="Klopp C."/>
            <person name="Bouchez O."/>
            <person name="Donnadieu C."/>
            <person name="Kuhl H."/>
            <person name="Gislard M."/>
            <person name="Guendouz S."/>
            <person name="Journot L."/>
            <person name="Haffray P."/>
            <person name="Bestin A."/>
            <person name="Morvezen R."/>
            <person name="Feron R."/>
            <person name="Wen M."/>
            <person name="Jouanno E."/>
            <person name="Herpin A."/>
            <person name="Schartl M."/>
            <person name="Postlethwait J."/>
            <person name="Schaerlinger B."/>
            <person name="Chardard D."/>
            <person name="Lecocq T."/>
            <person name="Poncet C."/>
            <person name="Jaffrelo L."/>
            <person name="Lampietro C."/>
            <person name="Guiguen Y."/>
        </authorList>
    </citation>
    <scope>NUCLEOTIDE SEQUENCE [LARGE SCALE GENOMIC DNA]</scope>
    <source>
        <tissue evidence="2">Blood</tissue>
    </source>
</reference>